<dbReference type="AlphaFoldDB" id="A0A1V6LYA3"/>
<organism evidence="1 2">
    <name type="scientific">Candidatus Brocadia sapporoensis</name>
    <dbReference type="NCBI Taxonomy" id="392547"/>
    <lineage>
        <taxon>Bacteria</taxon>
        <taxon>Pseudomonadati</taxon>
        <taxon>Planctomycetota</taxon>
        <taxon>Candidatus Brocadiia</taxon>
        <taxon>Candidatus Brocadiales</taxon>
        <taxon>Candidatus Brocadiaceae</taxon>
        <taxon>Candidatus Brocadia</taxon>
    </lineage>
</organism>
<comment type="caution">
    <text evidence="1">The sequence shown here is derived from an EMBL/GenBank/DDBJ whole genome shotgun (WGS) entry which is preliminary data.</text>
</comment>
<gene>
    <name evidence="1" type="ORF">BIY37_09935</name>
</gene>
<proteinExistence type="predicted"/>
<sequence length="95" mass="11028">MFDMKRFSRISSFIKRDVQTLDDIKDTRAAMNRSIYDDAITDIDTRGVKCPGCNNFSFLKNIRTANIAILGIFQMYGCFALMKAEFKPFQYLYPC</sequence>
<accession>A0A1V6LYA3</accession>
<evidence type="ECO:0000313" key="2">
    <source>
        <dbReference type="Proteomes" id="UP000242219"/>
    </source>
</evidence>
<protein>
    <submittedName>
        <fullName evidence="1">Uncharacterized protein</fullName>
    </submittedName>
</protein>
<reference evidence="1 2" key="1">
    <citation type="journal article" date="2016" name="Genome Announc.">
        <title>Draft Genome Sequence of the Anaerobic Ammonium-Oxidizing Bacterium 'Candidatus Brocadia sp. 40'.</title>
        <authorList>
            <person name="Ali M."/>
            <person name="Haroon M.F."/>
            <person name="Narita Y."/>
            <person name="Zhang L."/>
            <person name="Rangel Shaw D."/>
            <person name="Okabe S."/>
            <person name="Saikaly P.E."/>
        </authorList>
    </citation>
    <scope>NUCLEOTIDE SEQUENCE [LARGE SCALE GENOMIC DNA]</scope>
    <source>
        <strain evidence="1 2">40</strain>
    </source>
</reference>
<keyword evidence="2" id="KW-1185">Reference proteome</keyword>
<evidence type="ECO:0000313" key="1">
    <source>
        <dbReference type="EMBL" id="OQD45134.1"/>
    </source>
</evidence>
<dbReference type="EMBL" id="MJUW02000102">
    <property type="protein sequence ID" value="OQD45134.1"/>
    <property type="molecule type" value="Genomic_DNA"/>
</dbReference>
<dbReference type="Proteomes" id="UP000242219">
    <property type="component" value="Unassembled WGS sequence"/>
</dbReference>
<name>A0A1V6LYA3_9BACT</name>